<evidence type="ECO:0000313" key="1">
    <source>
        <dbReference type="EMBL" id="AFK41966.1"/>
    </source>
</evidence>
<dbReference type="AlphaFoldDB" id="I3SNX4"/>
<protein>
    <submittedName>
        <fullName evidence="1">Uncharacterized protein</fullName>
    </submittedName>
</protein>
<accession>I3SNX4</accession>
<organism evidence="1">
    <name type="scientific">Lotus japonicus</name>
    <name type="common">Lotus corniculatus var. japonicus</name>
    <dbReference type="NCBI Taxonomy" id="34305"/>
    <lineage>
        <taxon>Eukaryota</taxon>
        <taxon>Viridiplantae</taxon>
        <taxon>Streptophyta</taxon>
        <taxon>Embryophyta</taxon>
        <taxon>Tracheophyta</taxon>
        <taxon>Spermatophyta</taxon>
        <taxon>Magnoliopsida</taxon>
        <taxon>eudicotyledons</taxon>
        <taxon>Gunneridae</taxon>
        <taxon>Pentapetalae</taxon>
        <taxon>rosids</taxon>
        <taxon>fabids</taxon>
        <taxon>Fabales</taxon>
        <taxon>Fabaceae</taxon>
        <taxon>Papilionoideae</taxon>
        <taxon>50 kb inversion clade</taxon>
        <taxon>NPAAA clade</taxon>
        <taxon>Hologalegina</taxon>
        <taxon>robinioid clade</taxon>
        <taxon>Loteae</taxon>
        <taxon>Lotus</taxon>
    </lineage>
</organism>
<sequence>MTDHSKMEFLESYLHSPSICETDGASRRAGRGTEITTFRRSNIDEASYSMLT</sequence>
<dbReference type="EMBL" id="BT142172">
    <property type="protein sequence ID" value="AFK41966.1"/>
    <property type="molecule type" value="mRNA"/>
</dbReference>
<reference evidence="1" key="1">
    <citation type="submission" date="2012-05" db="EMBL/GenBank/DDBJ databases">
        <authorList>
            <person name="Krishnakumar V."/>
            <person name="Cheung F."/>
            <person name="Xiao Y."/>
            <person name="Chan A."/>
            <person name="Moskal W.A."/>
            <person name="Town C.D."/>
        </authorList>
    </citation>
    <scope>NUCLEOTIDE SEQUENCE</scope>
</reference>
<name>I3SNX4_LOTJA</name>
<proteinExistence type="evidence at transcript level"/>